<dbReference type="AlphaFoldDB" id="A0A2I5T399"/>
<accession>A0A2I5T399</accession>
<dbReference type="KEGG" id="serq:CWC46_03945"/>
<reference evidence="3" key="2">
    <citation type="submission" date="2013-09" db="EMBL/GenBank/DDBJ databases">
        <authorList>
            <person name="Wang G."/>
            <person name="Yang Y."/>
            <person name="Su Y."/>
        </authorList>
    </citation>
    <scope>NUCLEOTIDE SEQUENCE</scope>
    <source>
        <strain evidence="3">ATCC 39006</strain>
    </source>
</reference>
<dbReference type="Proteomes" id="UP000017700">
    <property type="component" value="Chromosome"/>
</dbReference>
<evidence type="ECO:0000313" key="2">
    <source>
        <dbReference type="EMBL" id="AUG99042.1"/>
    </source>
</evidence>
<dbReference type="Pfam" id="PF00561">
    <property type="entry name" value="Abhydrolase_1"/>
    <property type="match status" value="1"/>
</dbReference>
<sequence length="262" mass="28472">MQQVNISGAQVSFHVSGKGPGLVLVHGTGADHETNWGHLIERFTDIRTVVCPDYAGSGKTQDDTAQLTIEYIAAQVVAAAQAAQVDSFDIVGFSLGASVAAYIAAEYPERVRSAILLAGFSSSKDSRIKLEFELWRDLIKTDRAALAKIILLTGFSPEFISSMSDEEIQENINLIVSENQWEGMARQVELDLNVDIISNVGKIIKPTLVIGCTHDHLVPVQHAVALAELIPSATYTEIPSGHLAVHECPDLLVNIIRDFIQK</sequence>
<protein>
    <submittedName>
        <fullName evidence="3">Alpha/beta hydrolase</fullName>
    </submittedName>
</protein>
<dbReference type="EMBL" id="CP025084">
    <property type="protein sequence ID" value="AUH03357.1"/>
    <property type="molecule type" value="Genomic_DNA"/>
</dbReference>
<keyword evidence="4" id="KW-1185">Reference proteome</keyword>
<name>A0A2I5T399_SERS3</name>
<dbReference type="InterPro" id="IPR050471">
    <property type="entry name" value="AB_hydrolase"/>
</dbReference>
<dbReference type="PANTHER" id="PTHR43433:SF5">
    <property type="entry name" value="AB HYDROLASE-1 DOMAIN-CONTAINING PROTEIN"/>
    <property type="match status" value="1"/>
</dbReference>
<evidence type="ECO:0000259" key="1">
    <source>
        <dbReference type="Pfam" id="PF00561"/>
    </source>
</evidence>
<dbReference type="Gene3D" id="3.40.50.1820">
    <property type="entry name" value="alpha/beta hydrolase"/>
    <property type="match status" value="1"/>
</dbReference>
<dbReference type="PRINTS" id="PR00111">
    <property type="entry name" value="ABHYDROLASE"/>
</dbReference>
<reference evidence="3" key="4">
    <citation type="submission" date="2017-11" db="EMBL/GenBank/DDBJ databases">
        <title>Complete genome sequence of Serratia sp. ATCC 39006.</title>
        <authorList>
            <person name="Hampton H.G."/>
            <person name="Jackson S.A."/>
            <person name="Jauregui R."/>
            <person name="Poulter G.T.M."/>
            <person name="Salmond G.P.C."/>
            <person name="Fineran P.C."/>
        </authorList>
    </citation>
    <scope>NUCLEOTIDE SEQUENCE</scope>
    <source>
        <strain evidence="3">ATCC 39006</strain>
    </source>
</reference>
<dbReference type="PANTHER" id="PTHR43433">
    <property type="entry name" value="HYDROLASE, ALPHA/BETA FOLD FAMILY PROTEIN"/>
    <property type="match status" value="1"/>
</dbReference>
<dbReference type="EMBL" id="CP025085">
    <property type="protein sequence ID" value="AUG99042.1"/>
    <property type="molecule type" value="Genomic_DNA"/>
</dbReference>
<proteinExistence type="predicted"/>
<dbReference type="GO" id="GO:0016787">
    <property type="term" value="F:hydrolase activity"/>
    <property type="evidence" value="ECO:0007669"/>
    <property type="project" value="UniProtKB-KW"/>
</dbReference>
<dbReference type="OrthoDB" id="7055710at2"/>
<evidence type="ECO:0000313" key="4">
    <source>
        <dbReference type="Proteomes" id="UP000017700"/>
    </source>
</evidence>
<reference evidence="3 4" key="1">
    <citation type="journal article" date="2013" name="Genome Announc.">
        <title>Draft genome sequence of Serratia sp. strain ATCC 39006, a model bacterium for analysis of the biosynthesis and regulation of prodigiosin, a carbapenem, and gas vesicles.</title>
        <authorList>
            <person name="Fineran P.C."/>
            <person name="Iglesias Cans M.C."/>
            <person name="Ramsay J.P."/>
            <person name="Wilf N.M."/>
            <person name="Cossyleon D."/>
            <person name="McNeil M.B."/>
            <person name="Williamson N.R."/>
            <person name="Monson R.E."/>
            <person name="Becher S.A."/>
            <person name="Stanton J.A."/>
            <person name="Brugger K."/>
            <person name="Brown S.D."/>
            <person name="Salmond G.P."/>
        </authorList>
    </citation>
    <scope>NUCLEOTIDE SEQUENCE [LARGE SCALE GENOMIC DNA]</scope>
    <source>
        <strain evidence="3">ATCC 39006</strain>
        <strain evidence="4">ATCC 39006 / SC 11482</strain>
    </source>
</reference>
<evidence type="ECO:0000313" key="5">
    <source>
        <dbReference type="Proteomes" id="UP000233778"/>
    </source>
</evidence>
<reference evidence="2 5" key="3">
    <citation type="submission" date="2017-11" db="EMBL/GenBank/DDBJ databases">
        <title>Complete genome sequence of Serratia sp. ATCC 39006 LacA.</title>
        <authorList>
            <person name="Hampton H.G."/>
            <person name="Jackson S.A."/>
            <person name="Jauregui R."/>
            <person name="Poulter G.T.M."/>
            <person name="Salmond G.P.C."/>
            <person name="Fineran P.C."/>
        </authorList>
    </citation>
    <scope>NUCLEOTIDE SEQUENCE [LARGE SCALE GENOMIC DNA]</scope>
    <source>
        <strain evidence="2 5">ATCC 39006</strain>
    </source>
</reference>
<dbReference type="STRING" id="104623.Ser39006_00223"/>
<organism evidence="3 4">
    <name type="scientific">Serratia sp. (strain ATCC 39006)</name>
    <name type="common">Prodigiosinella confusarubida</name>
    <dbReference type="NCBI Taxonomy" id="104623"/>
    <lineage>
        <taxon>Bacteria</taxon>
        <taxon>Pseudomonadati</taxon>
        <taxon>Pseudomonadota</taxon>
        <taxon>Gammaproteobacteria</taxon>
        <taxon>Enterobacterales</taxon>
        <taxon>Pectobacteriaceae</taxon>
        <taxon>Prodigiosinella</taxon>
    </lineage>
</organism>
<dbReference type="KEGG" id="sera:Ser39006_003945"/>
<evidence type="ECO:0000313" key="3">
    <source>
        <dbReference type="EMBL" id="AUH03357.1"/>
    </source>
</evidence>
<dbReference type="SUPFAM" id="SSF53474">
    <property type="entry name" value="alpha/beta-Hydrolases"/>
    <property type="match status" value="1"/>
</dbReference>
<dbReference type="RefSeq" id="WP_021013500.1">
    <property type="nucleotide sequence ID" value="NZ_CP025084.1"/>
</dbReference>
<dbReference type="InterPro" id="IPR029058">
    <property type="entry name" value="AB_hydrolase_fold"/>
</dbReference>
<dbReference type="InterPro" id="IPR000073">
    <property type="entry name" value="AB_hydrolase_1"/>
</dbReference>
<feature type="domain" description="AB hydrolase-1" evidence="1">
    <location>
        <begin position="22"/>
        <end position="247"/>
    </location>
</feature>
<gene>
    <name evidence="2" type="ORF">CWC46_03945</name>
    <name evidence="3" type="ORF">Ser39006_003945</name>
</gene>
<keyword evidence="3" id="KW-0378">Hydrolase</keyword>
<dbReference type="Proteomes" id="UP000233778">
    <property type="component" value="Chromosome"/>
</dbReference>